<name>A0A432MP91_9BACT</name>
<evidence type="ECO:0000256" key="1">
    <source>
        <dbReference type="SAM" id="SignalP"/>
    </source>
</evidence>
<organism evidence="2 3">
    <name type="scientific">Tautonia sociabilis</name>
    <dbReference type="NCBI Taxonomy" id="2080755"/>
    <lineage>
        <taxon>Bacteria</taxon>
        <taxon>Pseudomonadati</taxon>
        <taxon>Planctomycetota</taxon>
        <taxon>Planctomycetia</taxon>
        <taxon>Isosphaerales</taxon>
        <taxon>Isosphaeraceae</taxon>
        <taxon>Tautonia</taxon>
    </lineage>
</organism>
<proteinExistence type="predicted"/>
<evidence type="ECO:0008006" key="4">
    <source>
        <dbReference type="Google" id="ProtNLM"/>
    </source>
</evidence>
<feature type="signal peptide" evidence="1">
    <location>
        <begin position="1"/>
        <end position="26"/>
    </location>
</feature>
<dbReference type="Proteomes" id="UP000280296">
    <property type="component" value="Unassembled WGS sequence"/>
</dbReference>
<reference evidence="2 3" key="2">
    <citation type="submission" date="2019-01" db="EMBL/GenBank/DDBJ databases">
        <title>Tautonia sociabilis, a novel thermotolerant planctomycete of Isosphaeraceae family, isolated from a 4000 m deep subterranean habitat.</title>
        <authorList>
            <person name="Kovaleva O.L."/>
            <person name="Elcheninov A.G."/>
            <person name="Van Heerden E."/>
            <person name="Toshchakov S.V."/>
            <person name="Novikov A."/>
            <person name="Bonch-Osmolovskaya E.A."/>
            <person name="Kublanov I.V."/>
        </authorList>
    </citation>
    <scope>NUCLEOTIDE SEQUENCE [LARGE SCALE GENOMIC DNA]</scope>
    <source>
        <strain evidence="2 3">GM2012</strain>
    </source>
</reference>
<dbReference type="EMBL" id="RYZH01000005">
    <property type="protein sequence ID" value="RUL89079.1"/>
    <property type="molecule type" value="Genomic_DNA"/>
</dbReference>
<comment type="caution">
    <text evidence="2">The sequence shown here is derived from an EMBL/GenBank/DDBJ whole genome shotgun (WGS) entry which is preliminary data.</text>
</comment>
<accession>A0A432MP91</accession>
<keyword evidence="3" id="KW-1185">Reference proteome</keyword>
<sequence>MRAVSKRMGAVWVLLLAAAVPTGCGAGEGGPAEAPAPEEVTRRLPTGAELLYCERHDHPMPYTLWIYHAPGADRLLDLSGMSGDPEGHELPGAVLLRLLEAKLPRFEAGQPKGGSCRFSHWTGEGVEYQTRELVTDRGWVASVEEMRPAG</sequence>
<feature type="chain" id="PRO_5019327196" description="Lipoprotein" evidence="1">
    <location>
        <begin position="27"/>
        <end position="150"/>
    </location>
</feature>
<evidence type="ECO:0000313" key="2">
    <source>
        <dbReference type="EMBL" id="RUL89079.1"/>
    </source>
</evidence>
<gene>
    <name evidence="2" type="ORF">TsocGM_04290</name>
</gene>
<dbReference type="AlphaFoldDB" id="A0A432MP91"/>
<keyword evidence="1" id="KW-0732">Signal</keyword>
<protein>
    <recommendedName>
        <fullName evidence="4">Lipoprotein</fullName>
    </recommendedName>
</protein>
<dbReference type="RefSeq" id="WP_126724073.1">
    <property type="nucleotide sequence ID" value="NZ_RYZH01000005.1"/>
</dbReference>
<dbReference type="OrthoDB" id="9903191at2"/>
<evidence type="ECO:0000313" key="3">
    <source>
        <dbReference type="Proteomes" id="UP000280296"/>
    </source>
</evidence>
<reference evidence="2 3" key="1">
    <citation type="submission" date="2018-12" db="EMBL/GenBank/DDBJ databases">
        <authorList>
            <person name="Toschakov S.V."/>
        </authorList>
    </citation>
    <scope>NUCLEOTIDE SEQUENCE [LARGE SCALE GENOMIC DNA]</scope>
    <source>
        <strain evidence="2 3">GM2012</strain>
    </source>
</reference>